<dbReference type="OrthoDB" id="3231985at2"/>
<dbReference type="InterPro" id="IPR011051">
    <property type="entry name" value="RmlC_Cupin_sf"/>
</dbReference>
<name>A0A0D0I251_9MICO</name>
<comment type="caution">
    <text evidence="1">The sequence shown here is derived from an EMBL/GenBank/DDBJ whole genome shotgun (WGS) entry which is preliminary data.</text>
</comment>
<dbReference type="GO" id="GO:0016853">
    <property type="term" value="F:isomerase activity"/>
    <property type="evidence" value="ECO:0007669"/>
    <property type="project" value="UniProtKB-KW"/>
</dbReference>
<dbReference type="SUPFAM" id="SSF51182">
    <property type="entry name" value="RmlC-like cupins"/>
    <property type="match status" value="1"/>
</dbReference>
<protein>
    <submittedName>
        <fullName evidence="1">Cupin</fullName>
    </submittedName>
</protein>
<reference evidence="1 2" key="1">
    <citation type="submission" date="2015-01" db="EMBL/GenBank/DDBJ databases">
        <title>Draft genome sequence of Leucobacter komagatae strain VKM ST2845.</title>
        <authorList>
            <person name="Karlyshev A.V."/>
            <person name="Kudryashova E.B."/>
        </authorList>
    </citation>
    <scope>NUCLEOTIDE SEQUENCE [LARGE SCALE GENOMIC DNA]</scope>
    <source>
        <strain evidence="1 2">VKM ST2845</strain>
    </source>
</reference>
<dbReference type="PANTHER" id="PTHR43346">
    <property type="entry name" value="LIGAND BINDING DOMAIN PROTEIN, PUTATIVE (AFU_ORTHOLOGUE AFUA_6G14370)-RELATED"/>
    <property type="match status" value="1"/>
</dbReference>
<dbReference type="EMBL" id="JXSQ01000001">
    <property type="protein sequence ID" value="KIP53811.1"/>
    <property type="molecule type" value="Genomic_DNA"/>
</dbReference>
<dbReference type="InterPro" id="IPR014710">
    <property type="entry name" value="RmlC-like_jellyroll"/>
</dbReference>
<dbReference type="InterPro" id="IPR013096">
    <property type="entry name" value="Cupin_2"/>
</dbReference>
<evidence type="ECO:0000313" key="1">
    <source>
        <dbReference type="EMBL" id="KIP53811.1"/>
    </source>
</evidence>
<dbReference type="Proteomes" id="UP000032120">
    <property type="component" value="Unassembled WGS sequence"/>
</dbReference>
<dbReference type="Gene3D" id="2.60.120.10">
    <property type="entry name" value="Jelly Rolls"/>
    <property type="match status" value="1"/>
</dbReference>
<evidence type="ECO:0000313" key="2">
    <source>
        <dbReference type="Proteomes" id="UP000032120"/>
    </source>
</evidence>
<dbReference type="CDD" id="cd02223">
    <property type="entry name" value="cupin_Bh2720-like"/>
    <property type="match status" value="1"/>
</dbReference>
<dbReference type="RefSeq" id="WP_042542561.1">
    <property type="nucleotide sequence ID" value="NZ_BAAAUY010000013.1"/>
</dbReference>
<dbReference type="STRING" id="55969.SD72_01090"/>
<organism evidence="1 2">
    <name type="scientific">Leucobacter komagatae</name>
    <dbReference type="NCBI Taxonomy" id="55969"/>
    <lineage>
        <taxon>Bacteria</taxon>
        <taxon>Bacillati</taxon>
        <taxon>Actinomycetota</taxon>
        <taxon>Actinomycetes</taxon>
        <taxon>Micrococcales</taxon>
        <taxon>Microbacteriaceae</taxon>
        <taxon>Leucobacter</taxon>
    </lineage>
</organism>
<keyword evidence="2" id="KW-1185">Reference proteome</keyword>
<gene>
    <name evidence="1" type="ORF">SD72_01090</name>
</gene>
<accession>A0A0D0I251</accession>
<dbReference type="Pfam" id="PF07883">
    <property type="entry name" value="Cupin_2"/>
    <property type="match status" value="1"/>
</dbReference>
<proteinExistence type="predicted"/>
<dbReference type="PANTHER" id="PTHR43346:SF1">
    <property type="entry name" value="QUERCETIN 2,3-DIOXYGENASE-RELATED"/>
    <property type="match status" value="1"/>
</dbReference>
<dbReference type="AlphaFoldDB" id="A0A0D0I251"/>
<dbReference type="InterPro" id="IPR052538">
    <property type="entry name" value="Flavonoid_dioxygenase-like"/>
</dbReference>
<sequence length="136" mass="15172">MTQTPDHGPNPYTVNIEASTRANTNFRTTVWTGELMQLTLMSIPVGGDIGLEVHDDTDQFLRLEQGRGRVQMGPSPEELSFDEEVADDWAVLVPKGMWHNITNIGDVPMKVYSIYAPPHHAPGTVHETQADQDHDH</sequence>